<feature type="domain" description="Polypeptide-transport-associated ShlB-type" evidence="2">
    <location>
        <begin position="60"/>
        <end position="119"/>
    </location>
</feature>
<gene>
    <name evidence="3" type="ORF">PX653_05395</name>
</gene>
<name>A0ABY8BHN3_9BURK</name>
<dbReference type="Gene3D" id="3.10.20.310">
    <property type="entry name" value="membrane protein fhac"/>
    <property type="match status" value="1"/>
</dbReference>
<reference evidence="3 4" key="1">
    <citation type="submission" date="2023-02" db="EMBL/GenBank/DDBJ databases">
        <title>Gemone sequence of Telluria chitinolytica ACM 3522T.</title>
        <authorList>
            <person name="Frediansyah A."/>
            <person name="Miess H."/>
            <person name="Gross H."/>
        </authorList>
    </citation>
    <scope>NUCLEOTIDE SEQUENCE [LARGE SCALE GENOMIC DNA]</scope>
    <source>
        <strain evidence="3 4">ACM 3522</strain>
    </source>
</reference>
<organism evidence="3 4">
    <name type="scientific">Pseudoduganella chitinolytica</name>
    <dbReference type="NCBI Taxonomy" id="34070"/>
    <lineage>
        <taxon>Bacteria</taxon>
        <taxon>Pseudomonadati</taxon>
        <taxon>Pseudomonadota</taxon>
        <taxon>Betaproteobacteria</taxon>
        <taxon>Burkholderiales</taxon>
        <taxon>Oxalobacteraceae</taxon>
        <taxon>Telluria group</taxon>
        <taxon>Pseudoduganella</taxon>
    </lineage>
</organism>
<keyword evidence="4" id="KW-1185">Reference proteome</keyword>
<evidence type="ECO:0000259" key="2">
    <source>
        <dbReference type="Pfam" id="PF08479"/>
    </source>
</evidence>
<feature type="signal peptide" evidence="1">
    <location>
        <begin position="1"/>
        <end position="46"/>
    </location>
</feature>
<dbReference type="Proteomes" id="UP001216510">
    <property type="component" value="Chromosome"/>
</dbReference>
<accession>A0ABY8BHN3</accession>
<sequence>MVVRCLTSLLARAALTTLPGRRHPRRVLVRQAGCCVLGLQMGMALAQAPAPAPAQQAVQVASVAVQGNTLLPAATLQALTAGLAGSRTTMAELNGAAGRVQDAYRDAGYGGVVAYIPSNRRPLATW</sequence>
<dbReference type="Pfam" id="PF08479">
    <property type="entry name" value="POTRA_2"/>
    <property type="match status" value="1"/>
</dbReference>
<proteinExistence type="predicted"/>
<dbReference type="InterPro" id="IPR013686">
    <property type="entry name" value="Polypept-transport_assoc_ShlB"/>
</dbReference>
<protein>
    <submittedName>
        <fullName evidence="3">POTRA domain-containing protein</fullName>
    </submittedName>
</protein>
<evidence type="ECO:0000313" key="4">
    <source>
        <dbReference type="Proteomes" id="UP001216510"/>
    </source>
</evidence>
<feature type="chain" id="PRO_5047273727" evidence="1">
    <location>
        <begin position="47"/>
        <end position="126"/>
    </location>
</feature>
<dbReference type="RefSeq" id="WP_277416886.1">
    <property type="nucleotide sequence ID" value="NZ_CP119083.1"/>
</dbReference>
<evidence type="ECO:0000313" key="3">
    <source>
        <dbReference type="EMBL" id="WEF34207.1"/>
    </source>
</evidence>
<dbReference type="EMBL" id="CP119083">
    <property type="protein sequence ID" value="WEF34207.1"/>
    <property type="molecule type" value="Genomic_DNA"/>
</dbReference>
<keyword evidence="1" id="KW-0732">Signal</keyword>
<evidence type="ECO:0000256" key="1">
    <source>
        <dbReference type="SAM" id="SignalP"/>
    </source>
</evidence>